<dbReference type="PANTHER" id="PTHR30050:SF5">
    <property type="entry name" value="DNAA REGULATORY INACTIVATOR HDA"/>
    <property type="match status" value="1"/>
</dbReference>
<dbReference type="Gene3D" id="1.10.8.60">
    <property type="match status" value="1"/>
</dbReference>
<dbReference type="AlphaFoldDB" id="A0A6C0U302"/>
<feature type="domain" description="Hda lid" evidence="1">
    <location>
        <begin position="172"/>
        <end position="236"/>
    </location>
</feature>
<organism evidence="2 3">
    <name type="scientific">Kineobactrum salinum</name>
    <dbReference type="NCBI Taxonomy" id="2708301"/>
    <lineage>
        <taxon>Bacteria</taxon>
        <taxon>Pseudomonadati</taxon>
        <taxon>Pseudomonadota</taxon>
        <taxon>Gammaproteobacteria</taxon>
        <taxon>Cellvibrionales</taxon>
        <taxon>Halieaceae</taxon>
        <taxon>Kineobactrum</taxon>
    </lineage>
</organism>
<dbReference type="NCBIfam" id="TIGR03420">
    <property type="entry name" value="DnaA_homol_Hda"/>
    <property type="match status" value="1"/>
</dbReference>
<name>A0A6C0U302_9GAMM</name>
<dbReference type="Proteomes" id="UP000477680">
    <property type="component" value="Chromosome"/>
</dbReference>
<dbReference type="Pfam" id="PF22688">
    <property type="entry name" value="Hda_lid"/>
    <property type="match status" value="1"/>
</dbReference>
<dbReference type="InterPro" id="IPR027417">
    <property type="entry name" value="P-loop_NTPase"/>
</dbReference>
<gene>
    <name evidence="2" type="primary">hda</name>
    <name evidence="2" type="ORF">G3T16_14310</name>
</gene>
<dbReference type="PANTHER" id="PTHR30050">
    <property type="entry name" value="CHROMOSOMAL REPLICATION INITIATOR PROTEIN DNAA"/>
    <property type="match status" value="1"/>
</dbReference>
<sequence>MNNTPADSSPARQLALNMQLRDDATLESFLALSSQAPLLAALRQQLEPGGEPLLFLHGSGDTGKSHLLQAACHLAGNVGCYLPLADFGAYPPAEVMQGLEQMQLVCLDDIEAVLGDRDWELALFHFFNRARDQDCRLLISASAAPRLLDVGLADLHSRLCWGLVFQLPVPDDQRRQAILQFRAQRRGLQMPQEVSRFLVSRVPRGLASLLMLLDRLDAHSLATQRPLTIPFVKQVLSL</sequence>
<dbReference type="InterPro" id="IPR055199">
    <property type="entry name" value="Hda_lid"/>
</dbReference>
<reference evidence="2 3" key="1">
    <citation type="submission" date="2020-02" db="EMBL/GenBank/DDBJ databases">
        <title>Genome sequencing for Kineobactrum sp. M2.</title>
        <authorList>
            <person name="Park S.-J."/>
        </authorList>
    </citation>
    <scope>NUCLEOTIDE SEQUENCE [LARGE SCALE GENOMIC DNA]</scope>
    <source>
        <strain evidence="2 3">M2</strain>
    </source>
</reference>
<dbReference type="RefSeq" id="WP_163495830.1">
    <property type="nucleotide sequence ID" value="NZ_CP048711.1"/>
</dbReference>
<dbReference type="EMBL" id="CP048711">
    <property type="protein sequence ID" value="QIB66396.1"/>
    <property type="molecule type" value="Genomic_DNA"/>
</dbReference>
<protein>
    <submittedName>
        <fullName evidence="2">DnaA regulatory inactivator Hda</fullName>
    </submittedName>
</protein>
<accession>A0A6C0U302</accession>
<evidence type="ECO:0000313" key="2">
    <source>
        <dbReference type="EMBL" id="QIB66396.1"/>
    </source>
</evidence>
<dbReference type="KEGG" id="kim:G3T16_14310"/>
<evidence type="ECO:0000313" key="3">
    <source>
        <dbReference type="Proteomes" id="UP000477680"/>
    </source>
</evidence>
<dbReference type="SUPFAM" id="SSF52540">
    <property type="entry name" value="P-loop containing nucleoside triphosphate hydrolases"/>
    <property type="match status" value="1"/>
</dbReference>
<keyword evidence="3" id="KW-1185">Reference proteome</keyword>
<dbReference type="GO" id="GO:0032297">
    <property type="term" value="P:negative regulation of DNA-templated DNA replication initiation"/>
    <property type="evidence" value="ECO:0007669"/>
    <property type="project" value="InterPro"/>
</dbReference>
<evidence type="ECO:0000259" key="1">
    <source>
        <dbReference type="Pfam" id="PF22688"/>
    </source>
</evidence>
<dbReference type="InterPro" id="IPR017788">
    <property type="entry name" value="Hda"/>
</dbReference>
<dbReference type="Gene3D" id="3.40.50.300">
    <property type="entry name" value="P-loop containing nucleotide triphosphate hydrolases"/>
    <property type="match status" value="1"/>
</dbReference>
<proteinExistence type="predicted"/>
<dbReference type="GO" id="GO:0006270">
    <property type="term" value="P:DNA replication initiation"/>
    <property type="evidence" value="ECO:0007669"/>
    <property type="project" value="TreeGrafter"/>
</dbReference>